<dbReference type="RefSeq" id="WP_226577920.1">
    <property type="nucleotide sequence ID" value="NZ_BLAY01000022.1"/>
</dbReference>
<dbReference type="EMBL" id="BLAY01000022">
    <property type="protein sequence ID" value="GET37069.1"/>
    <property type="molecule type" value="Genomic_DNA"/>
</dbReference>
<comment type="caution">
    <text evidence="1">The sequence shown here is derived from an EMBL/GenBank/DDBJ whole genome shotgun (WGS) entry which is preliminary data.</text>
</comment>
<dbReference type="Proteomes" id="UP001050975">
    <property type="component" value="Unassembled WGS sequence"/>
</dbReference>
<evidence type="ECO:0000313" key="2">
    <source>
        <dbReference type="Proteomes" id="UP001050975"/>
    </source>
</evidence>
<reference evidence="1" key="1">
    <citation type="submission" date="2019-10" db="EMBL/GenBank/DDBJ databases">
        <title>Draft genome sequece of Microseira wollei NIES-4236.</title>
        <authorList>
            <person name="Yamaguchi H."/>
            <person name="Suzuki S."/>
            <person name="Kawachi M."/>
        </authorList>
    </citation>
    <scope>NUCLEOTIDE SEQUENCE</scope>
    <source>
        <strain evidence="1">NIES-4236</strain>
    </source>
</reference>
<sequence>MQTNELKFLLKLLGCPNYRSSLTASGFKDFKGKDKICQALSASELVDYSREIASVKILPPGSALLQLDASQLPISATELKVLQKIGKTEEKIKPSEIGKLAKTAANRDNILENLAQRGLIEVENQRKRQNAEVWLTERGLEYLRDEYTATGKNPTLSLDLLTNYLGFLRKSLRAQPDVLPTAPTIADLKPSDEEILQIVRNLDREAGTENYLPIYYLRQKLQPPLLREELDQALYRLQRNDQIELSSLVDPTPYTGEQIDAGIPQDVGGALFFIVVN</sequence>
<dbReference type="AlphaFoldDB" id="A0AAV3X4N1"/>
<name>A0AAV3X4N1_9CYAN</name>
<proteinExistence type="predicted"/>
<protein>
    <recommendedName>
        <fullName evidence="3">Transcription factor RcaD</fullName>
    </recommendedName>
</protein>
<evidence type="ECO:0000313" key="1">
    <source>
        <dbReference type="EMBL" id="GET37069.1"/>
    </source>
</evidence>
<accession>A0AAV3X4N1</accession>
<evidence type="ECO:0008006" key="3">
    <source>
        <dbReference type="Google" id="ProtNLM"/>
    </source>
</evidence>
<keyword evidence="2" id="KW-1185">Reference proteome</keyword>
<organism evidence="1 2">
    <name type="scientific">Microseira wollei NIES-4236</name>
    <dbReference type="NCBI Taxonomy" id="2530354"/>
    <lineage>
        <taxon>Bacteria</taxon>
        <taxon>Bacillati</taxon>
        <taxon>Cyanobacteriota</taxon>
        <taxon>Cyanophyceae</taxon>
        <taxon>Oscillatoriophycideae</taxon>
        <taxon>Aerosakkonematales</taxon>
        <taxon>Aerosakkonemataceae</taxon>
        <taxon>Microseira</taxon>
    </lineage>
</organism>
<gene>
    <name evidence="1" type="ORF">MiSe_18220</name>
</gene>